<feature type="compositionally biased region" description="Acidic residues" evidence="6">
    <location>
        <begin position="1312"/>
        <end position="1328"/>
    </location>
</feature>
<dbReference type="FunFam" id="1.25.40.20:FF:000046">
    <property type="entry name" value="Ankyrin repeat and KH domain-containing protein 1"/>
    <property type="match status" value="1"/>
</dbReference>
<dbReference type="SUPFAM" id="SSF48403">
    <property type="entry name" value="Ankyrin repeat"/>
    <property type="match status" value="2"/>
</dbReference>
<dbReference type="PROSITE" id="PS50297">
    <property type="entry name" value="ANK_REP_REGION"/>
    <property type="match status" value="18"/>
</dbReference>
<evidence type="ECO:0000256" key="5">
    <source>
        <dbReference type="SAM" id="Coils"/>
    </source>
</evidence>
<gene>
    <name evidence="7" type="primary">ANKHD1</name>
</gene>
<proteinExistence type="predicted"/>
<evidence type="ECO:0000256" key="1">
    <source>
        <dbReference type="ARBA" id="ARBA00022737"/>
    </source>
</evidence>
<dbReference type="GO" id="GO:0045087">
    <property type="term" value="P:innate immune response"/>
    <property type="evidence" value="ECO:0007669"/>
    <property type="project" value="TreeGrafter"/>
</dbReference>
<feature type="repeat" description="ANK" evidence="4">
    <location>
        <begin position="247"/>
        <end position="279"/>
    </location>
</feature>
<dbReference type="Ensembl" id="ENSPTXT00000004663.1">
    <property type="protein sequence ID" value="ENSPTXP00000004534.1"/>
    <property type="gene ID" value="ENSPTXG00000002988.1"/>
</dbReference>
<feature type="region of interest" description="Disordered" evidence="6">
    <location>
        <begin position="1270"/>
        <end position="1341"/>
    </location>
</feature>
<protein>
    <submittedName>
        <fullName evidence="7">Ankyrin repeat and KH domain containing 1</fullName>
    </submittedName>
</protein>
<reference evidence="7" key="2">
    <citation type="submission" date="2025-09" db="UniProtKB">
        <authorList>
            <consortium name="Ensembl"/>
        </authorList>
    </citation>
    <scope>IDENTIFICATION</scope>
</reference>
<dbReference type="GeneTree" id="ENSGT00940000153768"/>
<dbReference type="SMART" id="SM00248">
    <property type="entry name" value="ANK"/>
    <property type="match status" value="23"/>
</dbReference>
<feature type="compositionally biased region" description="Basic residues" evidence="6">
    <location>
        <begin position="1281"/>
        <end position="1291"/>
    </location>
</feature>
<evidence type="ECO:0000256" key="4">
    <source>
        <dbReference type="PROSITE-ProRule" id="PRU00023"/>
    </source>
</evidence>
<feature type="repeat" description="ANK" evidence="4">
    <location>
        <begin position="314"/>
        <end position="346"/>
    </location>
</feature>
<feature type="repeat" description="ANK" evidence="4">
    <location>
        <begin position="1119"/>
        <end position="1151"/>
    </location>
</feature>
<dbReference type="FunFam" id="1.25.40.20:FF:000041">
    <property type="entry name" value="ankyrin repeat and KH domain-containing protein 1 isoform X1"/>
    <property type="match status" value="1"/>
</dbReference>
<dbReference type="PANTHER" id="PTHR23206">
    <property type="entry name" value="MASK PROTEIN"/>
    <property type="match status" value="1"/>
</dbReference>
<sequence>KSIGKSGSFNNHVESFILDQEDLDNPVLKTTSEIFLSSAAEGADLRTVDPETQARLEALLEAAGIGKLSTADGKAFADPEVLRRLTSSVSCALDEAAAALTRMRAENNHNAGQVDNRSLAEACSDGDVNAVRKLLDEGRSVNEHTEEGESLLCLACSAGYYELAQVLLAMHANVEDRGNKGDITPLMAAASGGYVDIVKLLLVHCADVNAQSSTGNTALTYACAGGFVDIVKVLLKAGANIEDHNENGHTPLMEAASAGHVEVARVLLEYGAGINTHSNEFKESALTLACYKGHLDMVRFLLEAGADQEHKTDEMHTALMEACMDGHVEVARLLLDSGAQVNMPADSFESPLTLAACGGHVELAALLIERGANLEEVNDEGYTPLMEAAREGHEEMVALLLAQGANINAQTEETQETALTLACCGGFSEVADFLIKAGADIELGCSTPLMEAAQEGHLELVKYLLAAGANVHATTATGDTALTYACENGHTDVADVLLQAGADLVRFYLLLNLLNINLLTILYFLLKFGGHTNVVSYLLDYPNNVLSVPTTDMTQLTPPSQDQSQVPRVPMHALAMVVPPQEPDRAPQENPPPLLTLQKGTSKQKSTSLQVADQELLSPFHPYQPLECIVEETEGKLNELGQRISAIEKAQLKSLELIQGEPLNKDKIEELKKNREEQVQKKKKILKELQKVERQLQMKTQQQFTKEYLETKGQTEAPLTQQQQCPYTGDLPELEGNEGLPGDNLSGLSQVDSVLHKDEQQQSPSSPEQTEFAPLQPLATPQCNFSNNIGCNGTDSFELQKVLGNQQTIGQQQPIAGHVQGLLVQEPDGLMVASPAQTLTDTLDDLIAGGLRNSCSQTLNMTSQSVLPTYPSVDIDAHTESNHDTALTLACAGGHEELVSVLIARGASIEHRDKKGFTPLILAATAGHVGVVEILLDKGGDIEAQSERTKDTPLSLACSGGRQEVVDLLLARGANKEHRNVSDYTPLSLAASGGYVNIIKILLNAGAEINSRTGSKLGISPLMLAAMNGHVPAVKLLLDMGSDINAQIETNRNTALTLACFQGRAEVVSLLLDRKANVEHRAKTGLTPLMEAASGGYAEVGRVLLDKGADVNAPPVPSSRDTALTIAADKGHYKFCELLINRGAHIDVRNKKGNTPLWLAANGGHLDVVQLLVQAGADVDAADNRKITPLMSAFRKGHVRVVQFLVKEVNQFPSDIECMRYIATIADKELLKKCHQCVETIVKAKDQQAAEANKNASILLKELDLEKSREESRKQALAAKREKRKEKRKKKKEEQKRKQEEDEEHKPKETLELQEDEEEEENDDDEIPLEPPSATTTTTIGISATSATFTNAFGKKRANVITTPSTNRKNKKNKTKDTPQNVQIIFTDSPRLIVNNSTEKVTCSNPMVI</sequence>
<feature type="repeat" description="ANK" evidence="4">
    <location>
        <begin position="477"/>
        <end position="504"/>
    </location>
</feature>
<dbReference type="Proteomes" id="UP000472273">
    <property type="component" value="Unplaced"/>
</dbReference>
<keyword evidence="2" id="KW-0007">Acetylation</keyword>
<keyword evidence="8" id="KW-1185">Reference proteome</keyword>
<feature type="repeat" description="ANK" evidence="4">
    <location>
        <begin position="347"/>
        <end position="379"/>
    </location>
</feature>
<feature type="repeat" description="ANK" evidence="4">
    <location>
        <begin position="1084"/>
        <end position="1116"/>
    </location>
</feature>
<dbReference type="FunFam" id="1.25.40.20:FF:000068">
    <property type="entry name" value="ankyrin repeat domain-containing protein 17 isoform X5"/>
    <property type="match status" value="1"/>
</dbReference>
<dbReference type="InterPro" id="IPR002110">
    <property type="entry name" value="Ankyrin_rpt"/>
</dbReference>
<dbReference type="GO" id="GO:0005737">
    <property type="term" value="C:cytoplasm"/>
    <property type="evidence" value="ECO:0007669"/>
    <property type="project" value="TreeGrafter"/>
</dbReference>
<feature type="region of interest" description="Disordered" evidence="6">
    <location>
        <begin position="581"/>
        <end position="603"/>
    </location>
</feature>
<feature type="compositionally biased region" description="Low complexity" evidence="6">
    <location>
        <begin position="1332"/>
        <end position="1341"/>
    </location>
</feature>
<feature type="repeat" description="ANK" evidence="4">
    <location>
        <begin position="915"/>
        <end position="947"/>
    </location>
</feature>
<feature type="repeat" description="ANK" evidence="4">
    <location>
        <begin position="281"/>
        <end position="313"/>
    </location>
</feature>
<keyword evidence="3 4" id="KW-0040">ANK repeat</keyword>
<reference evidence="7" key="1">
    <citation type="submission" date="2025-08" db="UniProtKB">
        <authorList>
            <consortium name="Ensembl"/>
        </authorList>
    </citation>
    <scope>IDENTIFICATION</scope>
</reference>
<dbReference type="Pfam" id="PF12796">
    <property type="entry name" value="Ank_2"/>
    <property type="match status" value="7"/>
</dbReference>
<feature type="repeat" description="ANK" evidence="4">
    <location>
        <begin position="181"/>
        <end position="213"/>
    </location>
</feature>
<evidence type="ECO:0000256" key="2">
    <source>
        <dbReference type="ARBA" id="ARBA00022990"/>
    </source>
</evidence>
<dbReference type="FunFam" id="1.25.40.20:FF:000014">
    <property type="entry name" value="ankyrin repeat domain-containing protein 17 isoform X2"/>
    <property type="match status" value="1"/>
</dbReference>
<keyword evidence="5" id="KW-0175">Coiled coil</keyword>
<dbReference type="InterPro" id="IPR051631">
    <property type="entry name" value="Ankyrin-KH/SAM_domain"/>
</dbReference>
<feature type="repeat" description="ANK" evidence="4">
    <location>
        <begin position="949"/>
        <end position="981"/>
    </location>
</feature>
<dbReference type="FunFam" id="1.25.40.20:FF:000028">
    <property type="entry name" value="ankyrin repeat domain-containing protein 17 isoform X1"/>
    <property type="match status" value="1"/>
</dbReference>
<dbReference type="FunFam" id="1.25.40.20:FF:000012">
    <property type="entry name" value="ankyrin repeat domain-containing protein 17 isoform X1"/>
    <property type="match status" value="1"/>
</dbReference>
<feature type="repeat" description="ANK" evidence="4">
    <location>
        <begin position="1051"/>
        <end position="1083"/>
    </location>
</feature>
<feature type="repeat" description="ANK" evidence="4">
    <location>
        <begin position="214"/>
        <end position="246"/>
    </location>
</feature>
<organism evidence="7 8">
    <name type="scientific">Pseudonaja textilis</name>
    <name type="common">Eastern brown snake</name>
    <dbReference type="NCBI Taxonomy" id="8673"/>
    <lineage>
        <taxon>Eukaryota</taxon>
        <taxon>Metazoa</taxon>
        <taxon>Chordata</taxon>
        <taxon>Craniata</taxon>
        <taxon>Vertebrata</taxon>
        <taxon>Euteleostomi</taxon>
        <taxon>Lepidosauria</taxon>
        <taxon>Squamata</taxon>
        <taxon>Bifurcata</taxon>
        <taxon>Unidentata</taxon>
        <taxon>Episquamata</taxon>
        <taxon>Toxicofera</taxon>
        <taxon>Serpentes</taxon>
        <taxon>Colubroidea</taxon>
        <taxon>Elapidae</taxon>
        <taxon>Hydrophiinae</taxon>
        <taxon>Pseudonaja</taxon>
    </lineage>
</organism>
<dbReference type="Gene3D" id="1.25.40.20">
    <property type="entry name" value="Ankyrin repeat-containing domain"/>
    <property type="match status" value="7"/>
</dbReference>
<feature type="repeat" description="ANK" evidence="4">
    <location>
        <begin position="380"/>
        <end position="412"/>
    </location>
</feature>
<feature type="repeat" description="ANK" evidence="4">
    <location>
        <begin position="1152"/>
        <end position="1184"/>
    </location>
</feature>
<dbReference type="Pfam" id="PF00023">
    <property type="entry name" value="Ank"/>
    <property type="match status" value="4"/>
</dbReference>
<feature type="repeat" description="ANK" evidence="4">
    <location>
        <begin position="882"/>
        <end position="914"/>
    </location>
</feature>
<feature type="coiled-coil region" evidence="5">
    <location>
        <begin position="630"/>
        <end position="702"/>
    </location>
</feature>
<evidence type="ECO:0000256" key="3">
    <source>
        <dbReference type="ARBA" id="ARBA00023043"/>
    </source>
</evidence>
<name>A0A670XXG1_PSETE</name>
<feature type="region of interest" description="Disordered" evidence="6">
    <location>
        <begin position="713"/>
        <end position="748"/>
    </location>
</feature>
<evidence type="ECO:0000313" key="8">
    <source>
        <dbReference type="Proteomes" id="UP000472273"/>
    </source>
</evidence>
<feature type="compositionally biased region" description="Basic and acidic residues" evidence="6">
    <location>
        <begin position="1292"/>
        <end position="1311"/>
    </location>
</feature>
<dbReference type="PROSITE" id="PS50088">
    <property type="entry name" value="ANK_REPEAT"/>
    <property type="match status" value="18"/>
</dbReference>
<evidence type="ECO:0000256" key="6">
    <source>
        <dbReference type="SAM" id="MobiDB-lite"/>
    </source>
</evidence>
<keyword evidence="1" id="KW-0677">Repeat</keyword>
<feature type="compositionally biased region" description="Polar residues" evidence="6">
    <location>
        <begin position="713"/>
        <end position="726"/>
    </location>
</feature>
<feature type="repeat" description="ANK" evidence="4">
    <location>
        <begin position="444"/>
        <end position="476"/>
    </location>
</feature>
<feature type="repeat" description="ANK" evidence="4">
    <location>
        <begin position="982"/>
        <end position="1014"/>
    </location>
</feature>
<evidence type="ECO:0000313" key="7">
    <source>
        <dbReference type="Ensembl" id="ENSPTXP00000004534.1"/>
    </source>
</evidence>
<dbReference type="PRINTS" id="PR01415">
    <property type="entry name" value="ANKYRIN"/>
</dbReference>
<dbReference type="PANTHER" id="PTHR23206:SF5">
    <property type="entry name" value="ANKYRIN REPEAT AND KH DOMAIN-CONTAINING PROTEIN 1"/>
    <property type="match status" value="1"/>
</dbReference>
<feature type="repeat" description="ANK" evidence="4">
    <location>
        <begin position="1017"/>
        <end position="1049"/>
    </location>
</feature>
<dbReference type="InterPro" id="IPR036770">
    <property type="entry name" value="Ankyrin_rpt-contain_sf"/>
</dbReference>
<accession>A0A670XXG1</accession>